<dbReference type="Gene3D" id="3.30.1540.10">
    <property type="entry name" value="formyl-coa transferase, domain 3"/>
    <property type="match status" value="1"/>
</dbReference>
<protein>
    <submittedName>
        <fullName evidence="2">CoA transferase</fullName>
        <ecNumber evidence="2">2.8.3.-</ecNumber>
    </submittedName>
</protein>
<proteinExistence type="predicted"/>
<name>A0ABV1WJQ5_9ACTN</name>
<accession>A0ABV1WJQ5</accession>
<evidence type="ECO:0000313" key="3">
    <source>
        <dbReference type="Proteomes" id="UP001458415"/>
    </source>
</evidence>
<dbReference type="GO" id="GO:0016740">
    <property type="term" value="F:transferase activity"/>
    <property type="evidence" value="ECO:0007669"/>
    <property type="project" value="UniProtKB-KW"/>
</dbReference>
<sequence>MAGPLESVKVWDASWVGVGPLATRYLAQYGATVVRTESTRSVDVLRMAPPFKDGVPGINRSQFFADYNASKLGLGVNLSTEGGRRVATRLAAWADVVVESFSPGVMERLGFGYRRLRELNPSLIMISTSMNGQTGPRRHFAGFGTVLAAMGGFCELTGWPDRAPGSPYGAYTDFIGQRFAATAALAALEHRDRTGEGQYIDLSQLETGLMFLAPELVDHQLTGHIARRDGNRSPAAAPHGVFPCRPEDGREQWVAIAVTDDAQWAALREALGGADWTADPRLDTLAGRKAQEDRLEEALAAWTRTRTTAEVVGALQPRVPAGPVHDAWGLQADPQIAHLGYFQRQTHTVMGEMPYEGAQAELSLTPCHVTKAAPLLGEDNEVVLTKLLRFTPAEVDQLVAAGAVEQVLD</sequence>
<dbReference type="SUPFAM" id="SSF89796">
    <property type="entry name" value="CoA-transferase family III (CaiB/BaiF)"/>
    <property type="match status" value="1"/>
</dbReference>
<dbReference type="EC" id="2.8.3.-" evidence="2"/>
<dbReference type="InterPro" id="IPR050483">
    <property type="entry name" value="CoA-transferase_III_domain"/>
</dbReference>
<dbReference type="InterPro" id="IPR044855">
    <property type="entry name" value="CoA-Trfase_III_dom3_sf"/>
</dbReference>
<dbReference type="InterPro" id="IPR023606">
    <property type="entry name" value="CoA-Trfase_III_dom_1_sf"/>
</dbReference>
<dbReference type="PANTHER" id="PTHR48207:SF3">
    <property type="entry name" value="SUCCINATE--HYDROXYMETHYLGLUTARATE COA-TRANSFERASE"/>
    <property type="match status" value="1"/>
</dbReference>
<dbReference type="Pfam" id="PF02515">
    <property type="entry name" value="CoA_transf_3"/>
    <property type="match status" value="1"/>
</dbReference>
<comment type="caution">
    <text evidence="2">The sequence shown here is derived from an EMBL/GenBank/DDBJ whole genome shotgun (WGS) entry which is preliminary data.</text>
</comment>
<evidence type="ECO:0000313" key="2">
    <source>
        <dbReference type="EMBL" id="MER6984420.1"/>
    </source>
</evidence>
<dbReference type="PANTHER" id="PTHR48207">
    <property type="entry name" value="SUCCINATE--HYDROXYMETHYLGLUTARATE COA-TRANSFERASE"/>
    <property type="match status" value="1"/>
</dbReference>
<dbReference type="Proteomes" id="UP001458415">
    <property type="component" value="Unassembled WGS sequence"/>
</dbReference>
<dbReference type="InterPro" id="IPR003673">
    <property type="entry name" value="CoA-Trfase_fam_III"/>
</dbReference>
<keyword evidence="1 2" id="KW-0808">Transferase</keyword>
<dbReference type="RefSeq" id="WP_086722602.1">
    <property type="nucleotide sequence ID" value="NZ_MUBM01000013.1"/>
</dbReference>
<dbReference type="EMBL" id="JBEPCU010001808">
    <property type="protein sequence ID" value="MER6984420.1"/>
    <property type="molecule type" value="Genomic_DNA"/>
</dbReference>
<keyword evidence="3" id="KW-1185">Reference proteome</keyword>
<dbReference type="Gene3D" id="3.40.50.10540">
    <property type="entry name" value="Crotonobetainyl-coa:carnitine coa-transferase, domain 1"/>
    <property type="match status" value="1"/>
</dbReference>
<reference evidence="2 3" key="1">
    <citation type="submission" date="2024-06" db="EMBL/GenBank/DDBJ databases">
        <title>The Natural Products Discovery Center: Release of the First 8490 Sequenced Strains for Exploring Actinobacteria Biosynthetic Diversity.</title>
        <authorList>
            <person name="Kalkreuter E."/>
            <person name="Kautsar S.A."/>
            <person name="Yang D."/>
            <person name="Bader C.D."/>
            <person name="Teijaro C.N."/>
            <person name="Fluegel L."/>
            <person name="Davis C.M."/>
            <person name="Simpson J.R."/>
            <person name="Lauterbach L."/>
            <person name="Steele A.D."/>
            <person name="Gui C."/>
            <person name="Meng S."/>
            <person name="Li G."/>
            <person name="Viehrig K."/>
            <person name="Ye F."/>
            <person name="Su P."/>
            <person name="Kiefer A.F."/>
            <person name="Nichols A."/>
            <person name="Cepeda A.J."/>
            <person name="Yan W."/>
            <person name="Fan B."/>
            <person name="Jiang Y."/>
            <person name="Adhikari A."/>
            <person name="Zheng C.-J."/>
            <person name="Schuster L."/>
            <person name="Cowan T.M."/>
            <person name="Smanski M.J."/>
            <person name="Chevrette M.G."/>
            <person name="De Carvalho L.P.S."/>
            <person name="Shen B."/>
        </authorList>
    </citation>
    <scope>NUCLEOTIDE SEQUENCE [LARGE SCALE GENOMIC DNA]</scope>
    <source>
        <strain evidence="2 3">NPDC000634</strain>
    </source>
</reference>
<evidence type="ECO:0000256" key="1">
    <source>
        <dbReference type="ARBA" id="ARBA00022679"/>
    </source>
</evidence>
<gene>
    <name evidence="2" type="ORF">ABT317_47625</name>
</gene>
<organism evidence="2 3">
    <name type="scientific">Streptomyces carpinensis</name>
    <dbReference type="NCBI Taxonomy" id="66369"/>
    <lineage>
        <taxon>Bacteria</taxon>
        <taxon>Bacillati</taxon>
        <taxon>Actinomycetota</taxon>
        <taxon>Actinomycetes</taxon>
        <taxon>Kitasatosporales</taxon>
        <taxon>Streptomycetaceae</taxon>
        <taxon>Streptomyces</taxon>
    </lineage>
</organism>